<dbReference type="AlphaFoldDB" id="A0A0D9QPV7"/>
<dbReference type="OMA" id="MKSCAYS"/>
<accession>A0A0D9QPV7</accession>
<dbReference type="OrthoDB" id="376476at2759"/>
<feature type="compositionally biased region" description="Basic and acidic residues" evidence="1">
    <location>
        <begin position="265"/>
        <end position="278"/>
    </location>
</feature>
<evidence type="ECO:0000313" key="2">
    <source>
        <dbReference type="EMBL" id="KJP89120.1"/>
    </source>
</evidence>
<evidence type="ECO:0000313" key="3">
    <source>
        <dbReference type="Proteomes" id="UP000054561"/>
    </source>
</evidence>
<reference evidence="2 3" key="1">
    <citation type="submission" date="2014-03" db="EMBL/GenBank/DDBJ databases">
        <title>The Genome Sequence of Plasmodium fragile nilgiri.</title>
        <authorList>
            <consortium name="The Broad Institute Genomics Platform"/>
            <consortium name="The Broad Institute Genome Sequencing Center for Infectious Disease"/>
            <person name="Neafsey D."/>
            <person name="Duraisingh M."/>
            <person name="Young S.K."/>
            <person name="Zeng Q."/>
            <person name="Gargeya S."/>
            <person name="Abouelleil A."/>
            <person name="Alvarado L."/>
            <person name="Chapman S.B."/>
            <person name="Gainer-Dewar J."/>
            <person name="Goldberg J."/>
            <person name="Griggs A."/>
            <person name="Gujja S."/>
            <person name="Hansen M."/>
            <person name="Howarth C."/>
            <person name="Imamovic A."/>
            <person name="Larimer J."/>
            <person name="Pearson M."/>
            <person name="Poon T.W."/>
            <person name="Priest M."/>
            <person name="Roberts A."/>
            <person name="Saif S."/>
            <person name="Shea T."/>
            <person name="Sykes S."/>
            <person name="Wortman J."/>
            <person name="Nusbaum C."/>
            <person name="Birren B."/>
        </authorList>
    </citation>
    <scope>NUCLEOTIDE SEQUENCE [LARGE SCALE GENOMIC DNA]</scope>
    <source>
        <strain evidence="3">nilgiri</strain>
    </source>
</reference>
<feature type="region of interest" description="Disordered" evidence="1">
    <location>
        <begin position="193"/>
        <end position="310"/>
    </location>
</feature>
<dbReference type="EMBL" id="KQ001654">
    <property type="protein sequence ID" value="KJP89120.1"/>
    <property type="molecule type" value="Genomic_DNA"/>
</dbReference>
<dbReference type="VEuPathDB" id="PlasmoDB:AK88_01206"/>
<keyword evidence="3" id="KW-1185">Reference proteome</keyword>
<proteinExistence type="predicted"/>
<dbReference type="GeneID" id="24266520"/>
<dbReference type="Proteomes" id="UP000054561">
    <property type="component" value="Unassembled WGS sequence"/>
</dbReference>
<dbReference type="RefSeq" id="XP_012334265.1">
    <property type="nucleotide sequence ID" value="XM_012478842.1"/>
</dbReference>
<sequence>MNYTKNAKFKTSPFTGFNNAKPIAENPKIHASIREKQLKIAELMIYRKKDNEVKKNVNFLPPEKKEATEEKDDIDETKKFSISNASIADILNKKLFGNSSTWNSKNKTRSRIYKSKSGEKLSILSNYRNTFAHKEDSTITNKVNESQKENLKEFLRMKSCAYSSKSIFFAQKKLSNISKKSYSADRIVSLNSQKSGEEVDATRRGISLMQRLRSDPTNTDAANESGHDDLDYGSYYNLNEDMSNGENRGSAPNPHNADNHGNNAKRNELKKNKNESHTYKNTRSYGFFKNRKSVKSSPSHENEPKDKKRRINSFFNFLNLKKRYNKRKDDLQAQKDKKKKNTSKAEEEINCPSSDRENSSSSHQSKKNIKSFFCVK</sequence>
<gene>
    <name evidence="2" type="ORF">AK88_01206</name>
</gene>
<feature type="compositionally biased region" description="Polar residues" evidence="1">
    <location>
        <begin position="236"/>
        <end position="247"/>
    </location>
</feature>
<evidence type="ECO:0000256" key="1">
    <source>
        <dbReference type="SAM" id="MobiDB-lite"/>
    </source>
</evidence>
<organism evidence="2 3">
    <name type="scientific">Plasmodium fragile</name>
    <dbReference type="NCBI Taxonomy" id="5857"/>
    <lineage>
        <taxon>Eukaryota</taxon>
        <taxon>Sar</taxon>
        <taxon>Alveolata</taxon>
        <taxon>Apicomplexa</taxon>
        <taxon>Aconoidasida</taxon>
        <taxon>Haemosporida</taxon>
        <taxon>Plasmodiidae</taxon>
        <taxon>Plasmodium</taxon>
        <taxon>Plasmodium (Plasmodium)</taxon>
    </lineage>
</organism>
<protein>
    <submittedName>
        <fullName evidence="2">Uncharacterized protein</fullName>
    </submittedName>
</protein>
<feature type="region of interest" description="Disordered" evidence="1">
    <location>
        <begin position="324"/>
        <end position="376"/>
    </location>
</feature>
<name>A0A0D9QPV7_PLAFR</name>